<organism evidence="3 4">
    <name type="scientific">Tetrapyrgos nigripes</name>
    <dbReference type="NCBI Taxonomy" id="182062"/>
    <lineage>
        <taxon>Eukaryota</taxon>
        <taxon>Fungi</taxon>
        <taxon>Dikarya</taxon>
        <taxon>Basidiomycota</taxon>
        <taxon>Agaricomycotina</taxon>
        <taxon>Agaricomycetes</taxon>
        <taxon>Agaricomycetidae</taxon>
        <taxon>Agaricales</taxon>
        <taxon>Marasmiineae</taxon>
        <taxon>Marasmiaceae</taxon>
        <taxon>Tetrapyrgos</taxon>
    </lineage>
</organism>
<accession>A0A8H5G3H8</accession>
<dbReference type="AlphaFoldDB" id="A0A8H5G3H8"/>
<reference evidence="3 4" key="1">
    <citation type="journal article" date="2020" name="ISME J.">
        <title>Uncovering the hidden diversity of litter-decomposition mechanisms in mushroom-forming fungi.</title>
        <authorList>
            <person name="Floudas D."/>
            <person name="Bentzer J."/>
            <person name="Ahren D."/>
            <person name="Johansson T."/>
            <person name="Persson P."/>
            <person name="Tunlid A."/>
        </authorList>
    </citation>
    <scope>NUCLEOTIDE SEQUENCE [LARGE SCALE GENOMIC DNA]</scope>
    <source>
        <strain evidence="3 4">CBS 291.85</strain>
    </source>
</reference>
<protein>
    <submittedName>
        <fullName evidence="3">Uncharacterized protein</fullName>
    </submittedName>
</protein>
<dbReference type="OrthoDB" id="3030369at2759"/>
<proteinExistence type="predicted"/>
<dbReference type="EMBL" id="JAACJM010000050">
    <property type="protein sequence ID" value="KAF5357633.1"/>
    <property type="molecule type" value="Genomic_DNA"/>
</dbReference>
<feature type="compositionally biased region" description="Low complexity" evidence="1">
    <location>
        <begin position="211"/>
        <end position="224"/>
    </location>
</feature>
<sequence length="267" mass="26326">MLSALRQLTSVVLCASAVTTISASILPASGASVAALPDPFLSSLLVLHPRQTGTGINIPPACVSTCGTAPQTFTQSCTPNFSASGCCVESFEMDLFNCYVCIGSVQNITNYAVPQQTLDQMIVACAAVGSPIQKLTLPGQDPNRALATSAGAGGSRPSTQTQTRSQSQSSSTQSQSQSQSTPTATSPSTSSSTPRSPVTETPNGSGGAGGSQTSSGTSAGSAQTSNAGMSLGVGVGVGLGVGADATALGMGSVIGMVVATVLTVIVL</sequence>
<comment type="caution">
    <text evidence="3">The sequence shown here is derived from an EMBL/GenBank/DDBJ whole genome shotgun (WGS) entry which is preliminary data.</text>
</comment>
<evidence type="ECO:0000256" key="1">
    <source>
        <dbReference type="SAM" id="MobiDB-lite"/>
    </source>
</evidence>
<gene>
    <name evidence="3" type="ORF">D9758_007521</name>
</gene>
<feature type="signal peptide" evidence="2">
    <location>
        <begin position="1"/>
        <end position="23"/>
    </location>
</feature>
<evidence type="ECO:0000256" key="2">
    <source>
        <dbReference type="SAM" id="SignalP"/>
    </source>
</evidence>
<dbReference type="Proteomes" id="UP000559256">
    <property type="component" value="Unassembled WGS sequence"/>
</dbReference>
<feature type="chain" id="PRO_5034933361" evidence="2">
    <location>
        <begin position="24"/>
        <end position="267"/>
    </location>
</feature>
<evidence type="ECO:0000313" key="3">
    <source>
        <dbReference type="EMBL" id="KAF5357633.1"/>
    </source>
</evidence>
<name>A0A8H5G3H8_9AGAR</name>
<feature type="region of interest" description="Disordered" evidence="1">
    <location>
        <begin position="136"/>
        <end position="224"/>
    </location>
</feature>
<keyword evidence="4" id="KW-1185">Reference proteome</keyword>
<evidence type="ECO:0000313" key="4">
    <source>
        <dbReference type="Proteomes" id="UP000559256"/>
    </source>
</evidence>
<keyword evidence="2" id="KW-0732">Signal</keyword>
<feature type="compositionally biased region" description="Low complexity" evidence="1">
    <location>
        <begin position="155"/>
        <end position="197"/>
    </location>
</feature>